<feature type="binding site" evidence="1">
    <location>
        <position position="22"/>
    </location>
    <ligand>
        <name>Zn(2+)</name>
        <dbReference type="ChEBI" id="CHEBI:29105"/>
    </ligand>
</feature>
<proteinExistence type="predicted"/>
<evidence type="ECO:0000256" key="1">
    <source>
        <dbReference type="PIRSR" id="PIRSR604597-1"/>
    </source>
</evidence>
<dbReference type="GO" id="GO:0046872">
    <property type="term" value="F:metal ion binding"/>
    <property type="evidence" value="ECO:0007669"/>
    <property type="project" value="UniProtKB-KW"/>
</dbReference>
<dbReference type="PATRIC" id="fig|582680.7.peg.933"/>
<dbReference type="InterPro" id="IPR011257">
    <property type="entry name" value="DNA_glycosylase"/>
</dbReference>
<organism evidence="2 3">
    <name type="scientific">Microbacterium azadirachtae</name>
    <dbReference type="NCBI Taxonomy" id="582680"/>
    <lineage>
        <taxon>Bacteria</taxon>
        <taxon>Bacillati</taxon>
        <taxon>Actinomycetota</taxon>
        <taxon>Actinomycetes</taxon>
        <taxon>Micrococcales</taxon>
        <taxon>Microbacteriaceae</taxon>
        <taxon>Microbacterium</taxon>
    </lineage>
</organism>
<dbReference type="Gene3D" id="1.10.340.30">
    <property type="entry name" value="Hypothetical protein, domain 2"/>
    <property type="match status" value="1"/>
</dbReference>
<sequence length="199" mass="22174">MSTVSPSLVVMTTPASDDRVRCSWAGDDPEYRRYHDEEWGMPLHGDRALFEKMSLEGFQAGLSWITILRKRPRFREVFAGFDPEVVAEFGEDDIARLMADPGIIRNRAKIEATIGNAALVREMADGELDALMWSFAPAAIRGARPRTMSEVPAVTAESEAMSKALRKRGFRFVGPTTMYALMQSAGMVDDHLEGCWRAA</sequence>
<dbReference type="InterPro" id="IPR052891">
    <property type="entry name" value="DNA-3mA_glycosylase"/>
</dbReference>
<name>A0A0F0L1Y9_9MICO</name>
<dbReference type="NCBIfam" id="TIGR00624">
    <property type="entry name" value="tag"/>
    <property type="match status" value="1"/>
</dbReference>
<dbReference type="EC" id="3.2.2.20" evidence="2"/>
<gene>
    <name evidence="2" type="primary">tag</name>
    <name evidence="2" type="ORF">RL72_00903</name>
</gene>
<feature type="binding site" evidence="1">
    <location>
        <position position="191"/>
    </location>
    <ligand>
        <name>Zn(2+)</name>
        <dbReference type="ChEBI" id="CHEBI:29105"/>
    </ligand>
</feature>
<dbReference type="SUPFAM" id="SSF48150">
    <property type="entry name" value="DNA-glycosylase"/>
    <property type="match status" value="1"/>
</dbReference>
<feature type="binding site" evidence="1">
    <location>
        <position position="195"/>
    </location>
    <ligand>
        <name>Zn(2+)</name>
        <dbReference type="ChEBI" id="CHEBI:29105"/>
    </ligand>
</feature>
<dbReference type="PANTHER" id="PTHR30037">
    <property type="entry name" value="DNA-3-METHYLADENINE GLYCOSYLASE 1"/>
    <property type="match status" value="1"/>
</dbReference>
<feature type="binding site" evidence="1">
    <location>
        <position position="35"/>
    </location>
    <ligand>
        <name>Zn(2+)</name>
        <dbReference type="ChEBI" id="CHEBI:29105"/>
    </ligand>
</feature>
<dbReference type="PANTHER" id="PTHR30037:SF4">
    <property type="entry name" value="DNA-3-METHYLADENINE GLYCOSYLASE I"/>
    <property type="match status" value="1"/>
</dbReference>
<dbReference type="GO" id="GO:0006284">
    <property type="term" value="P:base-excision repair"/>
    <property type="evidence" value="ECO:0007669"/>
    <property type="project" value="InterPro"/>
</dbReference>
<keyword evidence="1" id="KW-0862">Zinc</keyword>
<dbReference type="InterPro" id="IPR005019">
    <property type="entry name" value="Adenine_glyco"/>
</dbReference>
<evidence type="ECO:0000313" key="2">
    <source>
        <dbReference type="EMBL" id="KJL26684.1"/>
    </source>
</evidence>
<evidence type="ECO:0000313" key="3">
    <source>
        <dbReference type="Proteomes" id="UP000033448"/>
    </source>
</evidence>
<keyword evidence="2" id="KW-0326">Glycosidase</keyword>
<dbReference type="InterPro" id="IPR004597">
    <property type="entry name" value="Tag"/>
</dbReference>
<dbReference type="EMBL" id="JYIT01000062">
    <property type="protein sequence ID" value="KJL26684.1"/>
    <property type="molecule type" value="Genomic_DNA"/>
</dbReference>
<dbReference type="Proteomes" id="UP000033448">
    <property type="component" value="Unassembled WGS sequence"/>
</dbReference>
<protein>
    <submittedName>
        <fullName evidence="2">DNA-3-methyladenine glycosylase 1</fullName>
        <ecNumber evidence="2">3.2.2.20</ecNumber>
    </submittedName>
</protein>
<accession>A0A0F0L1Y9</accession>
<dbReference type="GO" id="GO:0008725">
    <property type="term" value="F:DNA-3-methyladenine glycosylase activity"/>
    <property type="evidence" value="ECO:0007669"/>
    <property type="project" value="UniProtKB-EC"/>
</dbReference>
<dbReference type="Pfam" id="PF03352">
    <property type="entry name" value="Adenine_glyco"/>
    <property type="match status" value="1"/>
</dbReference>
<keyword evidence="3" id="KW-1185">Reference proteome</keyword>
<comment type="caution">
    <text evidence="2">The sequence shown here is derived from an EMBL/GenBank/DDBJ whole genome shotgun (WGS) entry which is preliminary data.</text>
</comment>
<dbReference type="AlphaFoldDB" id="A0A0F0L1Y9"/>
<reference evidence="2 3" key="1">
    <citation type="submission" date="2015-02" db="EMBL/GenBank/DDBJ databases">
        <title>Draft genome sequences of ten Microbacterium spp. with emphasis on heavy metal contaminated environments.</title>
        <authorList>
            <person name="Corretto E."/>
        </authorList>
    </citation>
    <scope>NUCLEOTIDE SEQUENCE [LARGE SCALE GENOMIC DNA]</scope>
    <source>
        <strain evidence="2 3">DSM 23848</strain>
    </source>
</reference>
<keyword evidence="2" id="KW-0378">Hydrolase</keyword>
<keyword evidence="1" id="KW-0479">Metal-binding</keyword>